<name>A0ABW7PNY4_9ACTN</name>
<reference evidence="1 2" key="1">
    <citation type="submission" date="2024-03" db="EMBL/GenBank/DDBJ databases">
        <title>Whole genome sequencing of Streptomyces racemochromogenes, to identify antimicrobial biosynthetic gene clusters.</title>
        <authorList>
            <person name="Suryawanshi P."/>
            <person name="Krishnaraj P.U."/>
            <person name="Arun Y.P."/>
            <person name="Suryawanshi M.P."/>
            <person name="Rakshit O."/>
        </authorList>
    </citation>
    <scope>NUCLEOTIDE SEQUENCE [LARGE SCALE GENOMIC DNA]</scope>
    <source>
        <strain evidence="1 2">AUDT626</strain>
    </source>
</reference>
<protein>
    <submittedName>
        <fullName evidence="1">SUKH-4 family immunity protein</fullName>
    </submittedName>
</protein>
<dbReference type="RefSeq" id="WP_395513746.1">
    <property type="nucleotide sequence ID" value="NZ_JBBDHD010000186.1"/>
</dbReference>
<dbReference type="Pfam" id="PF14435">
    <property type="entry name" value="SUKH-4"/>
    <property type="match status" value="1"/>
</dbReference>
<dbReference type="InterPro" id="IPR025851">
    <property type="entry name" value="SUKH-4"/>
</dbReference>
<accession>A0ABW7PNY4</accession>
<comment type="caution">
    <text evidence="1">The sequence shown here is derived from an EMBL/GenBank/DDBJ whole genome shotgun (WGS) entry which is preliminary data.</text>
</comment>
<organism evidence="1 2">
    <name type="scientific">Streptomyces racemochromogenes</name>
    <dbReference type="NCBI Taxonomy" id="67353"/>
    <lineage>
        <taxon>Bacteria</taxon>
        <taxon>Bacillati</taxon>
        <taxon>Actinomycetota</taxon>
        <taxon>Actinomycetes</taxon>
        <taxon>Kitasatosporales</taxon>
        <taxon>Streptomycetaceae</taxon>
        <taxon>Streptomyces</taxon>
    </lineage>
</organism>
<dbReference type="Proteomes" id="UP001610631">
    <property type="component" value="Unassembled WGS sequence"/>
</dbReference>
<evidence type="ECO:0000313" key="2">
    <source>
        <dbReference type="Proteomes" id="UP001610631"/>
    </source>
</evidence>
<dbReference type="EMBL" id="JBBDHD010000186">
    <property type="protein sequence ID" value="MFH7600141.1"/>
    <property type="molecule type" value="Genomic_DNA"/>
</dbReference>
<evidence type="ECO:0000313" key="1">
    <source>
        <dbReference type="EMBL" id="MFH7600141.1"/>
    </source>
</evidence>
<sequence length="187" mass="21699">MLVGIDWPLLVEQAAPGDLLRFRPEVAAELWAGNEEAVEFVTEVGVPFSNGLFRMLEELADRRPENPDRAFAKPLIEWSVETEHGRLRQLGELYSGFVYLSLDDGTIWVCDPDADEEYELIHRDISSFSYLLYKIEAEKPSPEERPTPYDWADAEEFVREGMNRWDDVPFGDGTHFWEAFMDSYHMM</sequence>
<keyword evidence="2" id="KW-1185">Reference proteome</keyword>
<gene>
    <name evidence="1" type="ORF">WDV06_34340</name>
</gene>
<proteinExistence type="predicted"/>